<protein>
    <submittedName>
        <fullName evidence="3">Uncharacterized LOC115154978</fullName>
    </submittedName>
</protein>
<evidence type="ECO:0000259" key="1">
    <source>
        <dbReference type="Pfam" id="PF23344"/>
    </source>
</evidence>
<evidence type="ECO:0000313" key="4">
    <source>
        <dbReference type="Proteomes" id="UP000472277"/>
    </source>
</evidence>
<dbReference type="Pfam" id="PF23344">
    <property type="entry name" value="ZP-N"/>
    <property type="match status" value="1"/>
</dbReference>
<keyword evidence="4" id="KW-1185">Reference proteome</keyword>
<evidence type="ECO:0000259" key="2">
    <source>
        <dbReference type="Pfam" id="PF26562"/>
    </source>
</evidence>
<dbReference type="PANTHER" id="PTHR47130:SF1">
    <property type="entry name" value="ZP DOMAIN-CONTAINING PROTEIN"/>
    <property type="match status" value="1"/>
</dbReference>
<dbReference type="AlphaFoldDB" id="A0A673W0U8"/>
<dbReference type="Pfam" id="PF26562">
    <property type="entry name" value="Ig-like"/>
    <property type="match status" value="1"/>
</dbReference>
<accession>A0A673W0U8</accession>
<dbReference type="InterPro" id="IPR058876">
    <property type="entry name" value="Ig-like_ZP"/>
</dbReference>
<dbReference type="GeneTree" id="ENSGT00940000163503"/>
<feature type="domain" description="ZP-N" evidence="1">
    <location>
        <begin position="514"/>
        <end position="575"/>
    </location>
</feature>
<sequence length="660" mass="74203">MLLTPYPLVSWYQTCIPLVSTHFITSDYLQCTKYMTSSLFCEGMFRTECQDRHFWLSVKSSLLGQKFRFDVEDGSGAHTLSGQGAAECGYTMVLDSWGDLVLRASYLACHVHNEKDTAFRLLVWFVNRDVDGEEMSYPLQLTCPLHQPWNPREIVCEENYMEEKGIEVEVVSATILYKHHWTLLRVDASVACTTNKASMDGKHILWRFPKVLSTLVQPPFRDKGLTVGVEGRYLSDCVARQRGYDIQEQDGAVEIRIPFGAEGGYVKSQVVDGQYSQSYFIDLFYMHQWEDSQSAHTEYRSFRPLSIIHLPQTPILINKTNPSEGQFSVSLGLFPHDVSLSNITVGDQSMAEQLGVYLSQVPFPNGTHAYLLKTPFSHHLVSQKVRYLGQGYRRYSLAVTFTLSISPHSDLYHHPATVEAVLQDVVLPRVEGGCSDKGVRLQLHYGNMDTQWEVYVGGRRLDWELVELGDYALETSLQGLVVTVKMTLEDRETAIQEHTFTQRCVFLVKELLVCLPDSRMVVLVDTSRVSSAVNPRLTSLLDASCVPIETDGARALYSFSLDSCGTSTTVSGPHLDSTASATLISSVQKYHISFVGLLISTLVPLFWILFSTTPDDSPFYPAGGGSTDPQLPISPLQVRIFFSPPFATIFQYFHCLFLID</sequence>
<feature type="domain" description="ZP-domain containing protein Ig-like" evidence="2">
    <location>
        <begin position="310"/>
        <end position="424"/>
    </location>
</feature>
<dbReference type="Ensembl" id="ENSSTUT00000006277.1">
    <property type="protein sequence ID" value="ENSSTUP00000005909.1"/>
    <property type="gene ID" value="ENSSTUG00000002872.1"/>
</dbReference>
<name>A0A673W0U8_SALTR</name>
<reference evidence="3" key="1">
    <citation type="submission" date="2025-08" db="UniProtKB">
        <authorList>
            <consortium name="Ensembl"/>
        </authorList>
    </citation>
    <scope>IDENTIFICATION</scope>
</reference>
<dbReference type="Proteomes" id="UP000472277">
    <property type="component" value="Chromosome 19"/>
</dbReference>
<reference evidence="3" key="2">
    <citation type="submission" date="2025-09" db="UniProtKB">
        <authorList>
            <consortium name="Ensembl"/>
        </authorList>
    </citation>
    <scope>IDENTIFICATION</scope>
</reference>
<evidence type="ECO:0000313" key="3">
    <source>
        <dbReference type="Ensembl" id="ENSSTUP00000005909.1"/>
    </source>
</evidence>
<dbReference type="PANTHER" id="PTHR47130">
    <property type="entry name" value="SI:DKEY-19B23.11-RELATED"/>
    <property type="match status" value="1"/>
</dbReference>
<proteinExistence type="predicted"/>
<dbReference type="InterPro" id="IPR055356">
    <property type="entry name" value="ZP-N"/>
</dbReference>
<gene>
    <name evidence="3" type="primary">LOC115154978</name>
</gene>
<organism evidence="3 4">
    <name type="scientific">Salmo trutta</name>
    <name type="common">Brown trout</name>
    <dbReference type="NCBI Taxonomy" id="8032"/>
    <lineage>
        <taxon>Eukaryota</taxon>
        <taxon>Metazoa</taxon>
        <taxon>Chordata</taxon>
        <taxon>Craniata</taxon>
        <taxon>Vertebrata</taxon>
        <taxon>Euteleostomi</taxon>
        <taxon>Actinopterygii</taxon>
        <taxon>Neopterygii</taxon>
        <taxon>Teleostei</taxon>
        <taxon>Protacanthopterygii</taxon>
        <taxon>Salmoniformes</taxon>
        <taxon>Salmonidae</taxon>
        <taxon>Salmoninae</taxon>
        <taxon>Salmo</taxon>
    </lineage>
</organism>